<feature type="region of interest" description="Disordered" evidence="1">
    <location>
        <begin position="267"/>
        <end position="307"/>
    </location>
</feature>
<dbReference type="STRING" id="1122170.GCA_000701265_01567"/>
<dbReference type="OrthoDB" id="5652954at2"/>
<reference evidence="2 3" key="1">
    <citation type="submission" date="2018-06" db="EMBL/GenBank/DDBJ databases">
        <authorList>
            <consortium name="Pathogen Informatics"/>
            <person name="Doyle S."/>
        </authorList>
    </citation>
    <scope>NUCLEOTIDE SEQUENCE [LARGE SCALE GENOMIC DNA]</scope>
    <source>
        <strain evidence="2 3">NCTC11532</strain>
    </source>
</reference>
<protein>
    <submittedName>
        <fullName evidence="2">Uncharacterized protein</fullName>
    </submittedName>
</protein>
<organism evidence="2 3">
    <name type="scientific">Legionella wadsworthii</name>
    <dbReference type="NCBI Taxonomy" id="28088"/>
    <lineage>
        <taxon>Bacteria</taxon>
        <taxon>Pseudomonadati</taxon>
        <taxon>Pseudomonadota</taxon>
        <taxon>Gammaproteobacteria</taxon>
        <taxon>Legionellales</taxon>
        <taxon>Legionellaceae</taxon>
        <taxon>Legionella</taxon>
    </lineage>
</organism>
<evidence type="ECO:0000313" key="2">
    <source>
        <dbReference type="EMBL" id="STY27849.1"/>
    </source>
</evidence>
<dbReference type="NCBIfam" id="NF045532">
    <property type="entry name" value="T4SS_lpg0008"/>
    <property type="match status" value="1"/>
</dbReference>
<keyword evidence="3" id="KW-1185">Reference proteome</keyword>
<feature type="compositionally biased region" description="Acidic residues" evidence="1">
    <location>
        <begin position="295"/>
        <end position="307"/>
    </location>
</feature>
<evidence type="ECO:0000313" key="3">
    <source>
        <dbReference type="Proteomes" id="UP000255297"/>
    </source>
</evidence>
<dbReference type="Proteomes" id="UP000255297">
    <property type="component" value="Unassembled WGS sequence"/>
</dbReference>
<dbReference type="EMBL" id="UGPB01000001">
    <property type="protein sequence ID" value="STY27849.1"/>
    <property type="molecule type" value="Genomic_DNA"/>
</dbReference>
<name>A0A378LPX8_9GAMM</name>
<sequence length="334" mass="37967">MAFTHLELFALENPYERLSDGDSLASNASLLNKLAYKEQLSIATKIIAGCPESKFKKYGLHIKAIESLNQDKDTFHSVLDKAYQVRQGITSLLDPNNPNPHGLFLGNEFNPSLFHRFEDLSNQLLEGNEQAIAERLALCVPTQDQSKLAYNVRHTFSQKTLSEKLQLALVLRRDIERLLLSDNPEKFFMSRDYNEEACKAFINLFRILLEGKEEEIGTKLGALQSENARASIKRQLALLHTEAFDETNPFKLVADSLSVKESLEQKKMRSQAKNPNNYFNNRTTTPSFHNPLPTIEEEGNESFSDEENFSLHDREEVDEIDGILIYSSPNGIKL</sequence>
<dbReference type="RefSeq" id="WP_051635590.1">
    <property type="nucleotide sequence ID" value="NZ_CAAAIS010000014.1"/>
</dbReference>
<accession>A0A378LPX8</accession>
<evidence type="ECO:0000256" key="1">
    <source>
        <dbReference type="SAM" id="MobiDB-lite"/>
    </source>
</evidence>
<proteinExistence type="predicted"/>
<feature type="compositionally biased region" description="Polar residues" evidence="1">
    <location>
        <begin position="271"/>
        <end position="288"/>
    </location>
</feature>
<dbReference type="AlphaFoldDB" id="A0A378LPX8"/>
<gene>
    <name evidence="2" type="ORF">NCTC11532_00010</name>
</gene>